<proteinExistence type="predicted"/>
<keyword evidence="1" id="KW-0614">Plasmid</keyword>
<dbReference type="KEGG" id="bge:BC1002_6899"/>
<reference evidence="1 2" key="2">
    <citation type="journal article" date="2012" name="J. Bacteriol.">
        <title>Genome Sequences of Burkholderia sp. Strains CCGE1002 and H160, Isolated from Legume Nodules in Mexico and Brazil.</title>
        <authorList>
            <person name="Ormeno-Orrillo E."/>
            <person name="Rogel M.A."/>
            <person name="Chueire L.M."/>
            <person name="Tiedje J.M."/>
            <person name="Martinez-Romero E."/>
            <person name="Hungria M."/>
        </authorList>
    </citation>
    <scope>NUCLEOTIDE SEQUENCE [LARGE SCALE GENOMIC DNA]</scope>
    <source>
        <strain evidence="1 2">CCGE1002</strain>
        <plasmid evidence="2">pBC201</plasmid>
    </source>
</reference>
<evidence type="ECO:0000313" key="1">
    <source>
        <dbReference type="EMBL" id="ADG20703.1"/>
    </source>
</evidence>
<reference evidence="2" key="1">
    <citation type="submission" date="2010-04" db="EMBL/GenBank/DDBJ databases">
        <title>Complete sequence of plasmid 1 of Burkholderia sp. CCGE1002.</title>
        <authorList>
            <consortium name="US DOE Joint Genome Institute"/>
            <person name="Lucas S."/>
            <person name="Copeland A."/>
            <person name="Lapidus A."/>
            <person name="Cheng J.-F."/>
            <person name="Bruce D."/>
            <person name="Goodwin L."/>
            <person name="Pitluck S."/>
            <person name="Chertkov O."/>
            <person name="Detter J.C."/>
            <person name="Han C."/>
            <person name="Tapia R."/>
            <person name="Land M."/>
            <person name="Hauser L."/>
            <person name="Kyrpides N."/>
            <person name="Ovchinnikova G."/>
            <person name="Martinez-Romero E."/>
            <person name="Hernandez M.A.R."/>
            <person name="Tiedje J.M."/>
            <person name="Woyke T."/>
        </authorList>
    </citation>
    <scope>NUCLEOTIDE SEQUENCE [LARGE SCALE GENOMIC DNA]</scope>
    <source>
        <strain evidence="2">CCGE1002</strain>
        <plasmid evidence="2">pBC201</plasmid>
    </source>
</reference>
<dbReference type="Proteomes" id="UP000002190">
    <property type="component" value="Plasmid pBC201"/>
</dbReference>
<accession>D5WN24</accession>
<gene>
    <name evidence="1" type="ordered locus">BC1002_6899</name>
</gene>
<dbReference type="EMBL" id="CP002016">
    <property type="protein sequence ID" value="ADG20703.1"/>
    <property type="molecule type" value="Genomic_DNA"/>
</dbReference>
<geneLocation type="plasmid" evidence="1 2">
    <name>pBC201</name>
</geneLocation>
<name>D5WN24_PARAM</name>
<evidence type="ECO:0000313" key="2">
    <source>
        <dbReference type="Proteomes" id="UP000002190"/>
    </source>
</evidence>
<organism evidence="1 2">
    <name type="scientific">Paraburkholderia atlantica</name>
    <dbReference type="NCBI Taxonomy" id="2654982"/>
    <lineage>
        <taxon>Bacteria</taxon>
        <taxon>Pseudomonadati</taxon>
        <taxon>Pseudomonadota</taxon>
        <taxon>Betaproteobacteria</taxon>
        <taxon>Burkholderiales</taxon>
        <taxon>Burkholderiaceae</taxon>
        <taxon>Paraburkholderia</taxon>
    </lineage>
</organism>
<dbReference type="eggNOG" id="ENOG5033E2B">
    <property type="taxonomic scope" value="Bacteria"/>
</dbReference>
<sequence length="142" mass="16264">MTLPMATRVFEAHMLQDRRLRLDMQLFADLFAHTVKLACAARAYPLVIRQVVFDALTRQMRRQRFASRTAPRYFRWVRQAGIGQHEGVCREIIVMRIGGGDLLGFIEHAIAQLLAARREAFALRQAELLLQLGNAFARLTVT</sequence>
<dbReference type="HOGENOM" id="CLU_1812177_0_0_4"/>
<dbReference type="AlphaFoldDB" id="D5WN24"/>
<protein>
    <submittedName>
        <fullName evidence="1">Uncharacterized protein</fullName>
    </submittedName>
</protein>